<gene>
    <name evidence="1" type="ORF">KO493_13015</name>
</gene>
<reference evidence="1" key="1">
    <citation type="submission" date="2021-05" db="EMBL/GenBank/DDBJ databases">
        <title>Draft genomes of bacteria isolated from model marine particles.</title>
        <authorList>
            <person name="Datta M.S."/>
            <person name="Schwartzman J.A."/>
            <person name="Enke T.N."/>
            <person name="Saavedra J."/>
            <person name="Cermak N."/>
            <person name="Cordero O.X."/>
        </authorList>
    </citation>
    <scope>NUCLEOTIDE SEQUENCE</scope>
    <source>
        <strain evidence="1">I2M19</strain>
    </source>
</reference>
<comment type="caution">
    <text evidence="1">The sequence shown here is derived from an EMBL/GenBank/DDBJ whole genome shotgun (WGS) entry which is preliminary data.</text>
</comment>
<accession>A0ACC5UBC6</accession>
<proteinExistence type="predicted"/>
<dbReference type="Proteomes" id="UP001647509">
    <property type="component" value="Unassembled WGS sequence"/>
</dbReference>
<keyword evidence="2" id="KW-1185">Reference proteome</keyword>
<evidence type="ECO:0000313" key="2">
    <source>
        <dbReference type="Proteomes" id="UP001647509"/>
    </source>
</evidence>
<sequence>MKKALIIGPDFMGYTEKIAENLSLNQNIQVTHINIPRFKYQNTGQRLQNVFLKNISKDLKFNFREDFIINKLGDSKFDTILVLRPDQLSVSTIKYLKAKTSILKTYLYDGINRYPKQLKPLKYFNEVYSFEPNDCKKYGFISITNFIYDTTEYSEALNHDKYCLFNITSYDRKRLPVLLKIASILKSRNKSYKIIVKTAKKINTNLVEIIKKPMPFDDVKKLLNTSICMLDLGLIKKHRGLTFRVFEAMGLHKKIITNNSEIANYDFYDPQNILIIDEKNLEIPESFFQSPYNPIPKHIYNKYTLDFWVQSVFKELF</sequence>
<organism evidence="1 2">
    <name type="scientific">Pseudotamlana agarivorans</name>
    <dbReference type="NCBI Taxonomy" id="481183"/>
    <lineage>
        <taxon>Bacteria</taxon>
        <taxon>Pseudomonadati</taxon>
        <taxon>Bacteroidota</taxon>
        <taxon>Flavobacteriia</taxon>
        <taxon>Flavobacteriales</taxon>
        <taxon>Flavobacteriaceae</taxon>
        <taxon>Pseudotamlana</taxon>
    </lineage>
</organism>
<dbReference type="EMBL" id="JAHKPD010000018">
    <property type="protein sequence ID" value="MBU2951621.1"/>
    <property type="molecule type" value="Genomic_DNA"/>
</dbReference>
<protein>
    <submittedName>
        <fullName evidence="1">Uncharacterized protein</fullName>
    </submittedName>
</protein>
<evidence type="ECO:0000313" key="1">
    <source>
        <dbReference type="EMBL" id="MBU2951621.1"/>
    </source>
</evidence>
<name>A0ACC5UBC6_9FLAO</name>